<proteinExistence type="predicted"/>
<reference evidence="1" key="1">
    <citation type="journal article" date="2015" name="Nature">
        <title>Complex archaea that bridge the gap between prokaryotes and eukaryotes.</title>
        <authorList>
            <person name="Spang A."/>
            <person name="Saw J.H."/>
            <person name="Jorgensen S.L."/>
            <person name="Zaremba-Niedzwiedzka K."/>
            <person name="Martijn J."/>
            <person name="Lind A.E."/>
            <person name="van Eijk R."/>
            <person name="Schleper C."/>
            <person name="Guy L."/>
            <person name="Ettema T.J."/>
        </authorList>
    </citation>
    <scope>NUCLEOTIDE SEQUENCE</scope>
</reference>
<sequence>MNPNTIRQLRDLRDAGWKEHEDPGYPGSELWTHERYPDKEFVRNAAIMRCKWDNEEDWDNYLETRDEICST</sequence>
<gene>
    <name evidence="1" type="ORF">LCGC14_2319520</name>
</gene>
<dbReference type="AlphaFoldDB" id="A0A0F9D5R9"/>
<dbReference type="EMBL" id="LAZR01033106">
    <property type="protein sequence ID" value="KKL49041.1"/>
    <property type="molecule type" value="Genomic_DNA"/>
</dbReference>
<accession>A0A0F9D5R9</accession>
<evidence type="ECO:0000313" key="1">
    <source>
        <dbReference type="EMBL" id="KKL49041.1"/>
    </source>
</evidence>
<comment type="caution">
    <text evidence="1">The sequence shown here is derived from an EMBL/GenBank/DDBJ whole genome shotgun (WGS) entry which is preliminary data.</text>
</comment>
<protein>
    <submittedName>
        <fullName evidence="1">Uncharacterized protein</fullName>
    </submittedName>
</protein>
<organism evidence="1">
    <name type="scientific">marine sediment metagenome</name>
    <dbReference type="NCBI Taxonomy" id="412755"/>
    <lineage>
        <taxon>unclassified sequences</taxon>
        <taxon>metagenomes</taxon>
        <taxon>ecological metagenomes</taxon>
    </lineage>
</organism>
<name>A0A0F9D5R9_9ZZZZ</name>